<accession>A0A853I053</accession>
<dbReference type="InterPro" id="IPR002126">
    <property type="entry name" value="Cadherin-like_dom"/>
</dbReference>
<evidence type="ECO:0000256" key="1">
    <source>
        <dbReference type="ARBA" id="ARBA00022737"/>
    </source>
</evidence>
<dbReference type="Pfam" id="PF05593">
    <property type="entry name" value="RHS_repeat"/>
    <property type="match status" value="8"/>
</dbReference>
<dbReference type="InterPro" id="IPR015919">
    <property type="entry name" value="Cadherin-like_sf"/>
</dbReference>
<dbReference type="InterPro" id="IPR013320">
    <property type="entry name" value="ConA-like_dom_sf"/>
</dbReference>
<dbReference type="RefSeq" id="WP_180566784.1">
    <property type="nucleotide sequence ID" value="NZ_JACCKB010000002.1"/>
</dbReference>
<dbReference type="NCBIfam" id="TIGR01643">
    <property type="entry name" value="YD_repeat_2x"/>
    <property type="match status" value="16"/>
</dbReference>
<keyword evidence="2" id="KW-0732">Signal</keyword>
<comment type="caution">
    <text evidence="4">The sequence shown here is derived from an EMBL/GenBank/DDBJ whole genome shotgun (WGS) entry which is preliminary data.</text>
</comment>
<dbReference type="Gene3D" id="2.60.120.200">
    <property type="match status" value="1"/>
</dbReference>
<feature type="domain" description="Cadherin" evidence="3">
    <location>
        <begin position="831"/>
        <end position="907"/>
    </location>
</feature>
<dbReference type="PROSITE" id="PS51257">
    <property type="entry name" value="PROKAR_LIPOPROTEIN"/>
    <property type="match status" value="1"/>
</dbReference>
<dbReference type="SUPFAM" id="SSF69304">
    <property type="entry name" value="Tricorn protease N-terminal domain"/>
    <property type="match status" value="1"/>
</dbReference>
<feature type="chain" id="PRO_5032403699" evidence="2">
    <location>
        <begin position="23"/>
        <end position="2802"/>
    </location>
</feature>
<dbReference type="InterPro" id="IPR006644">
    <property type="entry name" value="Cadg"/>
</dbReference>
<dbReference type="GO" id="GO:0005509">
    <property type="term" value="F:calcium ion binding"/>
    <property type="evidence" value="ECO:0007669"/>
    <property type="project" value="InterPro"/>
</dbReference>
<name>A0A853I053_9GAMM</name>
<keyword evidence="1" id="KW-0677">Repeat</keyword>
<evidence type="ECO:0000313" key="5">
    <source>
        <dbReference type="Proteomes" id="UP000569732"/>
    </source>
</evidence>
<proteinExistence type="predicted"/>
<gene>
    <name evidence="4" type="ORF">H0A36_01955</name>
</gene>
<dbReference type="InterPro" id="IPR031325">
    <property type="entry name" value="RHS_repeat"/>
</dbReference>
<dbReference type="Proteomes" id="UP000569732">
    <property type="component" value="Unassembled WGS sequence"/>
</dbReference>
<reference evidence="4 5" key="1">
    <citation type="submission" date="2020-07" db="EMBL/GenBank/DDBJ databases">
        <title>Endozoicomonas sp. nov., isolated from sediment.</title>
        <authorList>
            <person name="Gu T."/>
        </authorList>
    </citation>
    <scope>NUCLEOTIDE SEQUENCE [LARGE SCALE GENOMIC DNA]</scope>
    <source>
        <strain evidence="4 5">SM1973</strain>
    </source>
</reference>
<dbReference type="InterPro" id="IPR045351">
    <property type="entry name" value="DUF6531"/>
</dbReference>
<dbReference type="Pfam" id="PF20148">
    <property type="entry name" value="DUF6531"/>
    <property type="match status" value="1"/>
</dbReference>
<dbReference type="InterPro" id="IPR013783">
    <property type="entry name" value="Ig-like_fold"/>
</dbReference>
<evidence type="ECO:0000313" key="4">
    <source>
        <dbReference type="EMBL" id="NYZ64752.1"/>
    </source>
</evidence>
<dbReference type="InterPro" id="IPR050708">
    <property type="entry name" value="T6SS_VgrG/RHS"/>
</dbReference>
<dbReference type="PANTHER" id="PTHR32305:SF15">
    <property type="entry name" value="PROTEIN RHSA-RELATED"/>
    <property type="match status" value="1"/>
</dbReference>
<dbReference type="Pfam" id="PF05345">
    <property type="entry name" value="He_PIG"/>
    <property type="match status" value="7"/>
</dbReference>
<dbReference type="InterPro" id="IPR006530">
    <property type="entry name" value="YD"/>
</dbReference>
<dbReference type="PANTHER" id="PTHR32305">
    <property type="match status" value="1"/>
</dbReference>
<dbReference type="PROSITE" id="PS50268">
    <property type="entry name" value="CADHERIN_2"/>
    <property type="match status" value="2"/>
</dbReference>
<feature type="domain" description="Cadherin" evidence="3">
    <location>
        <begin position="1010"/>
        <end position="1092"/>
    </location>
</feature>
<dbReference type="GO" id="GO:0007156">
    <property type="term" value="P:homophilic cell adhesion via plasma membrane adhesion molecules"/>
    <property type="evidence" value="ECO:0007669"/>
    <property type="project" value="InterPro"/>
</dbReference>
<dbReference type="InterPro" id="IPR011635">
    <property type="entry name" value="CARDB"/>
</dbReference>
<evidence type="ECO:0000256" key="2">
    <source>
        <dbReference type="SAM" id="SignalP"/>
    </source>
</evidence>
<dbReference type="SUPFAM" id="SSF49899">
    <property type="entry name" value="Concanavalin A-like lectins/glucanases"/>
    <property type="match status" value="1"/>
</dbReference>
<dbReference type="InterPro" id="IPR056823">
    <property type="entry name" value="TEN-like_YD-shell"/>
</dbReference>
<evidence type="ECO:0000259" key="3">
    <source>
        <dbReference type="PROSITE" id="PS50268"/>
    </source>
</evidence>
<dbReference type="SUPFAM" id="SSF49313">
    <property type="entry name" value="Cadherin-like"/>
    <property type="match status" value="7"/>
</dbReference>
<keyword evidence="5" id="KW-1185">Reference proteome</keyword>
<dbReference type="NCBIfam" id="TIGR03696">
    <property type="entry name" value="Rhs_assc_core"/>
    <property type="match status" value="1"/>
</dbReference>
<organism evidence="4 5">
    <name type="scientific">Spartinivicinus marinus</name>
    <dbReference type="NCBI Taxonomy" id="2994442"/>
    <lineage>
        <taxon>Bacteria</taxon>
        <taxon>Pseudomonadati</taxon>
        <taxon>Pseudomonadota</taxon>
        <taxon>Gammaproteobacteria</taxon>
        <taxon>Oceanospirillales</taxon>
        <taxon>Zooshikellaceae</taxon>
        <taxon>Spartinivicinus</taxon>
    </lineage>
</organism>
<dbReference type="GO" id="GO:0016020">
    <property type="term" value="C:membrane"/>
    <property type="evidence" value="ECO:0007669"/>
    <property type="project" value="InterPro"/>
</dbReference>
<sequence>MRFLITLAVAMTCGFQVSTVSASTLSPSASACKSTLQARAKRQKIQLTWQHTGANQYRIYRASSPSGPFTAIATTSSSYSTYLDDRLPLEQIFYYQVADINTQQVESSRSTIAFAKTTRSRPNRRNKSPVIQTTAPAQAAVNTAYVYDVNATDPNAGDQVSYMLSQFPDGMTINLTTGVINWLPGKNQVGKHCVIVRAYDAAAKYTEQNFVVEVKDPSVNHPPIITSTPPLSTNENEPFIYDVDATDPDQGDVINYKNRGFLDNVALNSKTGEFRWSGSDHLPVYSKATNPFCSVPQSTNEPFIDASKWTVLRDKGSHGGSQSWGFEDNGTVAITYGNGAPSILLSDIELSDGVMEISLRNEGGDNDHFGFVWGFQDKSHYYRFRWDHGNGVGMDVTKIATPEPRFEGEHPTDVKLFANPKLRWEYHVDYKIILDVRPGLTHIYVAQGNRLLQAFSIPDDTYLKGRFGFYVHSQSEVFYRARLLPREKSADLIVDSVELIPGKTEDTYRVSVLNRGSGPSKKETSVNLKSAFFHQVGGASFKLPIGTAKVPPLAAGEIAQLTFKGPVLNSDRTLLEAVIDEESQDLLECNENNNTIRLPLVWIDAEDKAGAKDTQRFAIQLNDINEVPKFTSKAAQYAVLDKSFSYNVIATDSDVGDQVRYELVEGPAGMSFYVGTGLLVWTPDNSNLHKSYPVKIRAIDLQGANIEQSFTVTVQRSPIITSTPNIVARSGENYQYLVTATDPDNDPLKFSLKNAPNGMTIDEQSGVISWVPNAHGKFHEIIVEVTDNKAGIDQQQYTLAVLAPGEINTPPVITSTPGRSAPLLTTYTYDVEATDVDNDKLRYRLLEAPAAMLINEDNGLITWVPAVTQRGDYTVSIEVTDLRGGVTKQTFTIAAGGGANNNNPPTITSSPATQAQVAQAYSYAVTATDANGDTLTYRLEVAPTGMTINPTSGLINWTPTQQQIGVNSVSVRVTDSKGGVTSQQFTVTVNAVVNKSPVITSSPGTAANAGQAYRYTVTATDADGDSLTYQLEAAPKGMTINANSGLISWTPANNQQGANEVVVRAEDGNGGIATQTFTIHVTAGAQNTPPTITSTPLANGAVDTAYQYAVIASDADGDAISYSLTTAPAGMQIDRASGAINWTPTAGQAGVHNVVVRAADAQAYIEQSFTINVAKQALPLTVSVVATPAVIDKGQTTTVSVITTGGVGAINLTLTVNGNAVALDNNGRAIVTGDTVGNYSLAATAKDTKQLVSTTGQFSVRDPNDATKPTVEIKTPATDSEILAPVEIVGTATDDNFVDYRLLISPAGKNQFTEITKSTTPVVDGVLGQFDPTQLVNGLYNIALIARDVSGNEQSQQVTYRVNGDMKVGNFSFTVEDLTIPVAGIPIRVTRTYDSRRRHEKLDFGYGWSVGYQDVKIEETRVPGKYWSLNSYKYGPFNVLTRYCVEPNGAPQVIVTLPDGDQEVFEVKATPQCNNLSAQLDVTLSLEPVGDTQSTLKIMGDNTARLVNGNLVETGTFTNPINPNRYQLTTRAGYVYELDQNFGITKVTVPTGHTLTYSDAGIVHSSGKSVLFNRDGDGKITSITDPKGNTLQYSYSAQQDLVKATDQLNATTTYTYNQQHGLLDIKDPLGRKLVKNIYDDKGKLIAQEDSDGNRTEFNHDLAGRFSLVTDRNGNITQLFYDEQGNVLTRIDALGNTTSYTYDARGNQLTQVDALGFTQIATYNDKNDQLTQVDALGNTTTYSYNTRGQETQITDARGNTFHNTYDSLGNLLTVTDPNGKVAGNTINAQGLVTRTVDVLGNATQYTYDKDGNKLTETDAEGHVTRYSYDANGNVLTETRTRNGAAETTRYVYDARNRVIKTTDPLGNVTTTVYDLAGREVGTVDALGQRTEMAYDAYGRLISTRYSDGSVATKTYDREGNLLSETDKAGRTTQYSYDALNRQTKVTYPDGSSTQTVYDAIGRVTAEIDANGNRTEYEYDAAGRRTLSRDAAGNEHRFEYDAEGNLIAEVDAKGHRRSYVYNKLDQRIETRYHNGSKQTSTLDALSRRTSQADQASVKTTYEYDKLGRLTKVTDALGGTTTFSYDSAGNKLTQTDAEGRTTRWAYDALGRVTSRTLPMGQTEGFSYDGNGNLTEQTDFNGQVTRHQYDSMNRLIQSEYADGRVEAFQYDAMGNRTQVQVTPVNGPLQTTTYNYDQQDRLTSETKPDGSVIHYQYDPVGNRTQVQVAQASGQVLTTDYNYDKLNRLQSVTDAKGTTTYGYDAVGNRTSVSYPNGTSQVYSYDSLNRLTKLETFSQGGGLIQSYSYTLHPTGRRTQIDESNGRTTAYSYDQLYRLTSETITDAVNGNYSASYQYDKVGNRTQSVADGVTTRYTYDSNDRLTQQGGSRYTYDNNGSTLTETLDNKVTTYTYDAKNKLASAEKEGKTTSYRYNHNGIRTGKTENGVTTQFIVDENRDYAQVLVESDGANQVNYTYGDDLISQDRNGASSYYHYDGLGSTRALTDAAGATTDTYNYEAFGVLLNSMGNTKNNYLFTGEQFDSGLDQYYLRARYYNQKAARFTQMDTWMGVNHDPVTLHKYLYANVDPVNYTDPTGNFGLPSFGVGFNVAGILTTLNIASSAYDLFGVVSNGESITAAQAGMFALASLGGIKLFKILGKKFLKKFNCEKPGKEHKICRIFKSDSERISFIRRTLGLRAGQRNVAFADYITTSGVDSIIGVSGRTLPGTEGIPVSLQTGWDGHNRSFDAEVKLYSTMTSRFTTSTTGLVRVVSELNFCGSCTRVGTAFKLRHPKLFVMKSSVLSSTTHKKR</sequence>
<dbReference type="SMART" id="SM00736">
    <property type="entry name" value="CADG"/>
    <property type="match status" value="6"/>
</dbReference>
<dbReference type="InterPro" id="IPR022385">
    <property type="entry name" value="Rhs_assc_core"/>
</dbReference>
<dbReference type="Pfam" id="PF25023">
    <property type="entry name" value="TEN_YD-shell"/>
    <property type="match status" value="3"/>
</dbReference>
<dbReference type="Gene3D" id="2.60.40.10">
    <property type="entry name" value="Immunoglobulins"/>
    <property type="match status" value="8"/>
</dbReference>
<dbReference type="Gene3D" id="2.180.10.10">
    <property type="entry name" value="RHS repeat-associated core"/>
    <property type="match status" value="4"/>
</dbReference>
<protein>
    <submittedName>
        <fullName evidence="4">Ig domain-containing protein</fullName>
    </submittedName>
</protein>
<dbReference type="Gene3D" id="3.90.930.1">
    <property type="match status" value="1"/>
</dbReference>
<dbReference type="Pfam" id="PF07705">
    <property type="entry name" value="CARDB"/>
    <property type="match status" value="1"/>
</dbReference>
<feature type="signal peptide" evidence="2">
    <location>
        <begin position="1"/>
        <end position="22"/>
    </location>
</feature>
<dbReference type="EMBL" id="JACCKB010000002">
    <property type="protein sequence ID" value="NYZ64752.1"/>
    <property type="molecule type" value="Genomic_DNA"/>
</dbReference>